<organism evidence="2 3">
    <name type="scientific">Streptomyces acidicola</name>
    <dbReference type="NCBI Taxonomy" id="2596892"/>
    <lineage>
        <taxon>Bacteria</taxon>
        <taxon>Bacillati</taxon>
        <taxon>Actinomycetota</taxon>
        <taxon>Actinomycetes</taxon>
        <taxon>Kitasatosporales</taxon>
        <taxon>Streptomycetaceae</taxon>
        <taxon>Streptomyces</taxon>
    </lineage>
</organism>
<feature type="region of interest" description="Disordered" evidence="1">
    <location>
        <begin position="196"/>
        <end position="353"/>
    </location>
</feature>
<feature type="compositionally biased region" description="Low complexity" evidence="1">
    <location>
        <begin position="245"/>
        <end position="255"/>
    </location>
</feature>
<reference evidence="2 3" key="1">
    <citation type="submission" date="2019-09" db="EMBL/GenBank/DDBJ databases">
        <authorList>
            <person name="Duangmal K."/>
            <person name="Teo W.F.A."/>
            <person name="Lipun K."/>
        </authorList>
    </citation>
    <scope>NUCLEOTIDE SEQUENCE [LARGE SCALE GENOMIC DNA]</scope>
    <source>
        <strain evidence="2 3">K1PN6</strain>
    </source>
</reference>
<evidence type="ECO:0000313" key="3">
    <source>
        <dbReference type="Proteomes" id="UP000373149"/>
    </source>
</evidence>
<comment type="caution">
    <text evidence="2">The sequence shown here is derived from an EMBL/GenBank/DDBJ whole genome shotgun (WGS) entry which is preliminary data.</text>
</comment>
<dbReference type="AlphaFoldDB" id="A0A5N8X4D6"/>
<evidence type="ECO:0000256" key="1">
    <source>
        <dbReference type="SAM" id="MobiDB-lite"/>
    </source>
</evidence>
<keyword evidence="3" id="KW-1185">Reference proteome</keyword>
<feature type="compositionally biased region" description="Basic residues" evidence="1">
    <location>
        <begin position="302"/>
        <end position="314"/>
    </location>
</feature>
<name>A0A5N8X4D6_9ACTN</name>
<evidence type="ECO:0008006" key="4">
    <source>
        <dbReference type="Google" id="ProtNLM"/>
    </source>
</evidence>
<gene>
    <name evidence="2" type="ORF">FPZ41_38610</name>
</gene>
<dbReference type="EMBL" id="VMNX01000248">
    <property type="protein sequence ID" value="MPY54152.1"/>
    <property type="molecule type" value="Genomic_DNA"/>
</dbReference>
<evidence type="ECO:0000313" key="2">
    <source>
        <dbReference type="EMBL" id="MPY54152.1"/>
    </source>
</evidence>
<dbReference type="RefSeq" id="WP_152868482.1">
    <property type="nucleotide sequence ID" value="NZ_VMNX01000248.1"/>
</dbReference>
<dbReference type="Proteomes" id="UP000373149">
    <property type="component" value="Unassembled WGS sequence"/>
</dbReference>
<feature type="compositionally biased region" description="Low complexity" evidence="1">
    <location>
        <begin position="327"/>
        <end position="350"/>
    </location>
</feature>
<feature type="compositionally biased region" description="Low complexity" evidence="1">
    <location>
        <begin position="265"/>
        <end position="300"/>
    </location>
</feature>
<proteinExistence type="predicted"/>
<accession>A0A5N8X4D6</accession>
<sequence>MAVDQLPGQVREFASYLNKLLTRLDPGGGWCAVFWQRDPEGMRACLDGWEVPPWDVVEALLQDLATAYGPAAAAQEAERARALHSASIAAHDARPGARDALGDRLGVMMREQRYAAERTTDLNQRLQTAVTPEEAEVLRLDLAWAQDDHERATARCAEIRARLTNLADRATHPPTQGAQHFQDADAGAVFRVRDRGRPHDRWEEDQGRTHDARDPRGRTGEAPDHRNHPAEAPTGAGRTDATRSRAGAGPRAPGALDSEDRFRFDAPGPAAPTDPGGTAPASEPSEPSEPQSETPAAPAPKQRTKSKSKRRPRGSARFAGMMDAEETPPAAVVPTTAEPAPAAAPTTRTPRGARFAGVADPAAAAEPQPPRPQPLDDAARREITGTVQTLLTLRRDQRSGEAHVLLAEAAHWPAARYPVLAAELHRAGLGADWATLLWEAASLPADKLVAAADALAGAGRTVDGEQMLRQGVARPAAEIGASVLALAHEGRDREVRALLDAYVRIRTPEEAVRSVEADPQRLVPLLLQAARRVSDERHWDLVHAFRVAGFTA</sequence>
<protein>
    <recommendedName>
        <fullName evidence="4">UL36 very large tegument protein</fullName>
    </recommendedName>
</protein>
<feature type="compositionally biased region" description="Basic and acidic residues" evidence="1">
    <location>
        <begin position="196"/>
        <end position="229"/>
    </location>
</feature>